<comment type="caution">
    <text evidence="1">The sequence shown here is derived from an EMBL/GenBank/DDBJ whole genome shotgun (WGS) entry which is preliminary data.</text>
</comment>
<evidence type="ECO:0000313" key="1">
    <source>
        <dbReference type="EMBL" id="TCO46781.1"/>
    </source>
</evidence>
<name>A0A4R2INB2_9ACTN</name>
<dbReference type="Proteomes" id="UP000295573">
    <property type="component" value="Unassembled WGS sequence"/>
</dbReference>
<dbReference type="AlphaFoldDB" id="A0A4R2INB2"/>
<evidence type="ECO:0000313" key="2">
    <source>
        <dbReference type="Proteomes" id="UP000295573"/>
    </source>
</evidence>
<sequence>MPHRKYCGSSSLSLSTSVKRMTADEAIPLQAFSALLYSDNVATVCRALNMYQVAASYTRLSGGNPLEPLGGEVRQVARAVLSRPPVAGDEEMRAAFDHLSALNVLTSLAEAEDAQLIADVLETSKDPDVRATALLAAAAVPAGDERLLGVLAAMVTDETLDEVARARAQAVRAKLTGGLG</sequence>
<organism evidence="1 2">
    <name type="scientific">Kribbella antiqua</name>
    <dbReference type="NCBI Taxonomy" id="2512217"/>
    <lineage>
        <taxon>Bacteria</taxon>
        <taxon>Bacillati</taxon>
        <taxon>Actinomycetota</taxon>
        <taxon>Actinomycetes</taxon>
        <taxon>Propionibacteriales</taxon>
        <taxon>Kribbellaceae</taxon>
        <taxon>Kribbella</taxon>
    </lineage>
</organism>
<keyword evidence="2" id="KW-1185">Reference proteome</keyword>
<reference evidence="1 2" key="1">
    <citation type="journal article" date="2015" name="Stand. Genomic Sci.">
        <title>Genomic Encyclopedia of Bacterial and Archaeal Type Strains, Phase III: the genomes of soil and plant-associated and newly described type strains.</title>
        <authorList>
            <person name="Whitman W.B."/>
            <person name="Woyke T."/>
            <person name="Klenk H.P."/>
            <person name="Zhou Y."/>
            <person name="Lilburn T.G."/>
            <person name="Beck B.J."/>
            <person name="De Vos P."/>
            <person name="Vandamme P."/>
            <person name="Eisen J.A."/>
            <person name="Garrity G."/>
            <person name="Hugenholtz P."/>
            <person name="Kyrpides N.C."/>
        </authorList>
    </citation>
    <scope>NUCLEOTIDE SEQUENCE [LARGE SCALE GENOMIC DNA]</scope>
    <source>
        <strain evidence="1 2">VKM Ac-2541</strain>
    </source>
</reference>
<accession>A0A4R2INB2</accession>
<gene>
    <name evidence="1" type="ORF">EV646_10620</name>
</gene>
<proteinExistence type="predicted"/>
<evidence type="ECO:0008006" key="3">
    <source>
        <dbReference type="Google" id="ProtNLM"/>
    </source>
</evidence>
<protein>
    <recommendedName>
        <fullName evidence="3">HEAT repeat protein</fullName>
    </recommendedName>
</protein>
<dbReference type="EMBL" id="SLWR01000006">
    <property type="protein sequence ID" value="TCO46781.1"/>
    <property type="molecule type" value="Genomic_DNA"/>
</dbReference>